<proteinExistence type="inferred from homology"/>
<keyword evidence="3 13" id="KW-0819">tRNA processing</keyword>
<comment type="subunit">
    <text evidence="13">Monomer. Can also form homodimers and oligomers.</text>
</comment>
<evidence type="ECO:0000313" key="15">
    <source>
        <dbReference type="EMBL" id="TKF27956.1"/>
    </source>
</evidence>
<keyword evidence="10 13" id="KW-0460">Magnesium</keyword>
<dbReference type="RefSeq" id="WP_136997139.1">
    <property type="nucleotide sequence ID" value="NZ_JBFRJO010000015.1"/>
</dbReference>
<evidence type="ECO:0000256" key="12">
    <source>
        <dbReference type="ARBA" id="ARBA00023268"/>
    </source>
</evidence>
<dbReference type="CDD" id="cd05398">
    <property type="entry name" value="NT_ClassII-CCAase"/>
    <property type="match status" value="1"/>
</dbReference>
<dbReference type="InterPro" id="IPR050124">
    <property type="entry name" value="tRNA_CCA-adding_enzyme"/>
</dbReference>
<dbReference type="Gene3D" id="1.10.3090.10">
    <property type="entry name" value="cca-adding enzyme, domain 2"/>
    <property type="match status" value="1"/>
</dbReference>
<dbReference type="GO" id="GO:0004810">
    <property type="term" value="F:CCA tRNA nucleotidyltransferase activity"/>
    <property type="evidence" value="ECO:0007669"/>
    <property type="project" value="UniProtKB-UniRule"/>
</dbReference>
<dbReference type="GO" id="GO:0000049">
    <property type="term" value="F:tRNA binding"/>
    <property type="evidence" value="ECO:0007669"/>
    <property type="project" value="UniProtKB-UniRule"/>
</dbReference>
<dbReference type="GO" id="GO:0000287">
    <property type="term" value="F:magnesium ion binding"/>
    <property type="evidence" value="ECO:0007669"/>
    <property type="project" value="UniProtKB-UniRule"/>
</dbReference>
<keyword evidence="4 13" id="KW-0548">Nucleotidyltransferase</keyword>
<dbReference type="AlphaFoldDB" id="A0A4U1Z4Q9"/>
<feature type="domain" description="HD" evidence="14">
    <location>
        <begin position="256"/>
        <end position="357"/>
    </location>
</feature>
<evidence type="ECO:0000256" key="10">
    <source>
        <dbReference type="ARBA" id="ARBA00022842"/>
    </source>
</evidence>
<dbReference type="GO" id="GO:0016791">
    <property type="term" value="F:phosphatase activity"/>
    <property type="evidence" value="ECO:0007669"/>
    <property type="project" value="UniProtKB-UniRule"/>
</dbReference>
<dbReference type="Gene3D" id="3.30.460.10">
    <property type="entry name" value="Beta Polymerase, domain 2"/>
    <property type="match status" value="1"/>
</dbReference>
<evidence type="ECO:0000259" key="14">
    <source>
        <dbReference type="PROSITE" id="PS51831"/>
    </source>
</evidence>
<evidence type="ECO:0000313" key="16">
    <source>
        <dbReference type="Proteomes" id="UP000305234"/>
    </source>
</evidence>
<feature type="binding site" evidence="13">
    <location>
        <position position="119"/>
    </location>
    <ligand>
        <name>CTP</name>
        <dbReference type="ChEBI" id="CHEBI:37563"/>
    </ligand>
</feature>
<feature type="binding site" evidence="13">
    <location>
        <position position="36"/>
    </location>
    <ligand>
        <name>ATP</name>
        <dbReference type="ChEBI" id="CHEBI:30616"/>
    </ligand>
</feature>
<dbReference type="InterPro" id="IPR006674">
    <property type="entry name" value="HD_domain"/>
</dbReference>
<feature type="binding site" evidence="13">
    <location>
        <position position="119"/>
    </location>
    <ligand>
        <name>ATP</name>
        <dbReference type="ChEBI" id="CHEBI:30616"/>
    </ligand>
</feature>
<dbReference type="Pfam" id="PF12627">
    <property type="entry name" value="PolyA_pol_RNAbd"/>
    <property type="match status" value="1"/>
</dbReference>
<dbReference type="InterPro" id="IPR003607">
    <property type="entry name" value="HD/PDEase_dom"/>
</dbReference>
<dbReference type="NCBIfam" id="NF008137">
    <property type="entry name" value="PRK10885.1"/>
    <property type="match status" value="1"/>
</dbReference>
<keyword evidence="2 13" id="KW-0808">Transferase</keyword>
<keyword evidence="12 13" id="KW-0511">Multifunctional enzyme</keyword>
<feature type="binding site" evidence="13">
    <location>
        <position position="39"/>
    </location>
    <ligand>
        <name>CTP</name>
        <dbReference type="ChEBI" id="CHEBI:37563"/>
    </ligand>
</feature>
<reference evidence="15 16" key="1">
    <citation type="submission" date="2019-04" db="EMBL/GenBank/DDBJ databases">
        <title>A reverse ecology approach based on a biological definition of microbial populations.</title>
        <authorList>
            <person name="Arevalo P."/>
            <person name="Vaninsberghe D."/>
            <person name="Elsherbini J."/>
            <person name="Gore J."/>
            <person name="Polz M."/>
        </authorList>
    </citation>
    <scope>NUCLEOTIDE SEQUENCE [LARGE SCALE GENOMIC DNA]</scope>
    <source>
        <strain evidence="15 16">10N.261.46.E4</strain>
    </source>
</reference>
<dbReference type="FunFam" id="1.10.3090.10:FF:000001">
    <property type="entry name" value="Multifunctional CCA protein"/>
    <property type="match status" value="1"/>
</dbReference>
<dbReference type="InterPro" id="IPR002646">
    <property type="entry name" value="PolA_pol_head_dom"/>
</dbReference>
<keyword evidence="5 13" id="KW-0479">Metal-binding</keyword>
<feature type="binding site" evidence="13">
    <location>
        <position position="168"/>
    </location>
    <ligand>
        <name>ATP</name>
        <dbReference type="ChEBI" id="CHEBI:30616"/>
    </ligand>
</feature>
<dbReference type="PROSITE" id="PS51831">
    <property type="entry name" value="HD"/>
    <property type="match status" value="1"/>
</dbReference>
<keyword evidence="9 13" id="KW-0067">ATP-binding</keyword>
<dbReference type="HAMAP" id="MF_01261">
    <property type="entry name" value="CCA_bact_type1"/>
    <property type="match status" value="1"/>
</dbReference>
<dbReference type="PANTHER" id="PTHR47545:SF1">
    <property type="entry name" value="MULTIFUNCTIONAL CCA PROTEIN"/>
    <property type="match status" value="1"/>
</dbReference>
<dbReference type="GO" id="GO:0005524">
    <property type="term" value="F:ATP binding"/>
    <property type="evidence" value="ECO:0007669"/>
    <property type="project" value="UniProtKB-UniRule"/>
</dbReference>
<dbReference type="GO" id="GO:0042245">
    <property type="term" value="P:RNA repair"/>
    <property type="evidence" value="ECO:0007669"/>
    <property type="project" value="UniProtKB-KW"/>
</dbReference>
<dbReference type="EC" id="3.1.3.-" evidence="13"/>
<accession>A0A4U1Z4Q9</accession>
<evidence type="ECO:0000256" key="7">
    <source>
        <dbReference type="ARBA" id="ARBA00022800"/>
    </source>
</evidence>
<comment type="miscellaneous">
    <text evidence="13">A single active site specifically recognizes both ATP and CTP and is responsible for their addition.</text>
</comment>
<feature type="binding site" evidence="13">
    <location>
        <position position="36"/>
    </location>
    <ligand>
        <name>CTP</name>
        <dbReference type="ChEBI" id="CHEBI:37563"/>
    </ligand>
</feature>
<dbReference type="Pfam" id="PF01966">
    <property type="entry name" value="HD"/>
    <property type="match status" value="1"/>
</dbReference>
<dbReference type="InterPro" id="IPR012006">
    <property type="entry name" value="CCA_bact"/>
</dbReference>
<evidence type="ECO:0000256" key="1">
    <source>
        <dbReference type="ARBA" id="ARBA00022596"/>
    </source>
</evidence>
<keyword evidence="6 13" id="KW-0547">Nucleotide-binding</keyword>
<name>A0A4U1Z4Q9_9VIBR</name>
<evidence type="ECO:0000256" key="3">
    <source>
        <dbReference type="ARBA" id="ARBA00022694"/>
    </source>
</evidence>
<gene>
    <name evidence="13" type="primary">cca</name>
    <name evidence="15" type="ORF">FCV52_03285</name>
</gene>
<comment type="cofactor">
    <cofactor evidence="13">
        <name>Ni(2+)</name>
        <dbReference type="ChEBI" id="CHEBI:49786"/>
    </cofactor>
    <text evidence="13">Nickel for phosphatase activity.</text>
</comment>
<comment type="catalytic activity">
    <reaction evidence="13">
        <text>a tRNA with a 3' CCA end + 2 CTP + ATP = a tRNA with a 3' CCACCA end + 3 diphosphate</text>
        <dbReference type="Rhea" id="RHEA:76235"/>
        <dbReference type="Rhea" id="RHEA-COMP:10468"/>
        <dbReference type="Rhea" id="RHEA-COMP:18655"/>
        <dbReference type="ChEBI" id="CHEBI:30616"/>
        <dbReference type="ChEBI" id="CHEBI:33019"/>
        <dbReference type="ChEBI" id="CHEBI:37563"/>
        <dbReference type="ChEBI" id="CHEBI:83071"/>
        <dbReference type="ChEBI" id="CHEBI:195187"/>
    </reaction>
</comment>
<evidence type="ECO:0000256" key="4">
    <source>
        <dbReference type="ARBA" id="ARBA00022695"/>
    </source>
</evidence>
<feature type="binding site" evidence="13">
    <location>
        <position position="168"/>
    </location>
    <ligand>
        <name>CTP</name>
        <dbReference type="ChEBI" id="CHEBI:37563"/>
    </ligand>
</feature>
<feature type="binding site" evidence="13">
    <location>
        <position position="51"/>
    </location>
    <ligand>
        <name>Mg(2+)</name>
        <dbReference type="ChEBI" id="CHEBI:18420"/>
    </ligand>
</feature>
<dbReference type="GO" id="GO:0001680">
    <property type="term" value="P:tRNA 3'-terminal CCA addition"/>
    <property type="evidence" value="ECO:0007669"/>
    <property type="project" value="UniProtKB-UniRule"/>
</dbReference>
<evidence type="ECO:0000256" key="6">
    <source>
        <dbReference type="ARBA" id="ARBA00022741"/>
    </source>
</evidence>
<evidence type="ECO:0000256" key="5">
    <source>
        <dbReference type="ARBA" id="ARBA00022723"/>
    </source>
</evidence>
<comment type="function">
    <text evidence="13">Catalyzes the addition and repair of the essential 3'-terminal CCA sequence in tRNAs without using a nucleic acid template. Adds these three nucleotides in the order of C, C, and A to the tRNA nucleotide-73, using CTP and ATP as substrates and producing inorganic pyrophosphate. tRNA 3'-terminal CCA addition is required both for tRNA processing and repair. Also involved in tRNA surveillance by mediating tandem CCA addition to generate a CCACCA at the 3' terminus of unstable tRNAs. While stable tRNAs receive only 3'-terminal CCA, unstable tRNAs are marked with CCACCA and rapidly degraded.</text>
</comment>
<evidence type="ECO:0000256" key="11">
    <source>
        <dbReference type="ARBA" id="ARBA00022884"/>
    </source>
</evidence>
<evidence type="ECO:0000256" key="9">
    <source>
        <dbReference type="ARBA" id="ARBA00022840"/>
    </source>
</evidence>
<dbReference type="HAMAP" id="MF_01262">
    <property type="entry name" value="CCA_bact_type2"/>
    <property type="match status" value="1"/>
</dbReference>
<dbReference type="EMBL" id="SYUW01000008">
    <property type="protein sequence ID" value="TKF27956.1"/>
    <property type="molecule type" value="Genomic_DNA"/>
</dbReference>
<keyword evidence="11 13" id="KW-0694">RNA-binding</keyword>
<dbReference type="SUPFAM" id="SSF81891">
    <property type="entry name" value="Poly A polymerase C-terminal region-like"/>
    <property type="match status" value="1"/>
</dbReference>
<feature type="binding site" evidence="13">
    <location>
        <position position="49"/>
    </location>
    <ligand>
        <name>Mg(2+)</name>
        <dbReference type="ChEBI" id="CHEBI:18420"/>
    </ligand>
</feature>
<comment type="catalytic activity">
    <reaction evidence="13">
        <text>a tRNA precursor + 2 CTP + ATP = a tRNA with a 3' CCA end + 3 diphosphate</text>
        <dbReference type="Rhea" id="RHEA:14433"/>
        <dbReference type="Rhea" id="RHEA-COMP:10465"/>
        <dbReference type="Rhea" id="RHEA-COMP:10468"/>
        <dbReference type="ChEBI" id="CHEBI:30616"/>
        <dbReference type="ChEBI" id="CHEBI:33019"/>
        <dbReference type="ChEBI" id="CHEBI:37563"/>
        <dbReference type="ChEBI" id="CHEBI:74896"/>
        <dbReference type="ChEBI" id="CHEBI:83071"/>
        <dbReference type="EC" id="2.7.7.72"/>
    </reaction>
</comment>
<dbReference type="PIRSF" id="PIRSF000813">
    <property type="entry name" value="CCA_bact"/>
    <property type="match status" value="1"/>
</dbReference>
<dbReference type="CDD" id="cd00077">
    <property type="entry name" value="HDc"/>
    <property type="match status" value="1"/>
</dbReference>
<feature type="binding site" evidence="13">
    <location>
        <position position="165"/>
    </location>
    <ligand>
        <name>ATP</name>
        <dbReference type="ChEBI" id="CHEBI:30616"/>
    </ligand>
</feature>
<dbReference type="PANTHER" id="PTHR47545">
    <property type="entry name" value="MULTIFUNCTIONAL CCA PROTEIN"/>
    <property type="match status" value="1"/>
</dbReference>
<sequence length="438" mass="49477">MLAVKSSSDKTFRGDKLQIYDSLPKGNGLQRYLVGGAVRDKLLNIDSYDRDWVVVGSTPQQMESLGFSAVGKDFPVFLHPKTKEEHALARTERKSGSGYTGFECYFAPDVSLEEDLMRRDLTINAIAQDDKGQLYDPYHGQQDLSNRILRHVSDAFVEDPLRVLRVARFAAKLHHLNFTVAPETMVMMSEIVQSGELAHLTAERVWQEWHKSLSTPHPEVFLSVLRECGALAVVLPEIDALFGVPQPEKWHPEIDTGIHTLMVAQQAALLSPSLPVRFAAQVHDLGKSITPESEWPSHKMHCHTGLKIIKKLCDRVRVPNEFRDLALLVCEQHSNIHRAGELKPTTFLKVLNKFDVWRKPERLNDILLCCQADHAGRKGLEDQPYPQKARFEVAYQAALQVEVKAIIADGFQGKDIREEQEKRRAAAIENALSELAYH</sequence>
<dbReference type="EC" id="2.7.7.72" evidence="13"/>
<evidence type="ECO:0000256" key="2">
    <source>
        <dbReference type="ARBA" id="ARBA00022679"/>
    </source>
</evidence>
<comment type="caution">
    <text evidence="15">The sequence shown here is derived from an EMBL/GenBank/DDBJ whole genome shotgun (WGS) entry which is preliminary data.</text>
</comment>
<comment type="cofactor">
    <cofactor evidence="13">
        <name>Mg(2+)</name>
        <dbReference type="ChEBI" id="CHEBI:18420"/>
    </cofactor>
    <text evidence="13">Magnesium is required for nucleotidyltransferase activity.</text>
</comment>
<keyword evidence="1 13" id="KW-0533">Nickel</keyword>
<protein>
    <recommendedName>
        <fullName evidence="13">Multifunctional CCA protein</fullName>
    </recommendedName>
    <domain>
        <recommendedName>
            <fullName evidence="13">CCA-adding enzyme</fullName>
            <ecNumber evidence="13">2.7.7.72</ecNumber>
        </recommendedName>
        <alternativeName>
            <fullName evidence="13">CCA tRNA nucleotidyltransferase</fullName>
        </alternativeName>
        <alternativeName>
            <fullName evidence="13">tRNA CCA-pyrophosphorylase</fullName>
        </alternativeName>
        <alternativeName>
            <fullName evidence="13">tRNA adenylyl-/cytidylyl-transferase</fullName>
        </alternativeName>
        <alternativeName>
            <fullName evidence="13">tRNA nucleotidyltransferase</fullName>
        </alternativeName>
        <alternativeName>
            <fullName evidence="13">tRNA-NT</fullName>
        </alternativeName>
    </domain>
    <domain>
        <recommendedName>
            <fullName evidence="13">2'-nucleotidase</fullName>
            <ecNumber evidence="13">3.1.3.-</ecNumber>
        </recommendedName>
    </domain>
    <domain>
        <recommendedName>
            <fullName evidence="13">2',3'-cyclic phosphodiesterase</fullName>
            <ecNumber evidence="13">3.1.4.-</ecNumber>
        </recommendedName>
    </domain>
    <domain>
        <recommendedName>
            <fullName evidence="13">Phosphatase</fullName>
        </recommendedName>
    </domain>
</protein>
<feature type="binding site" evidence="13">
    <location>
        <position position="165"/>
    </location>
    <ligand>
        <name>CTP</name>
        <dbReference type="ChEBI" id="CHEBI:37563"/>
    </ligand>
</feature>
<comment type="similarity">
    <text evidence="13">Belongs to the tRNA nucleotidyltransferase/poly(A) polymerase family. Bacterial CCA-adding enzyme type 1 subfamily.</text>
</comment>
<feature type="binding site" evidence="13">
    <location>
        <position position="39"/>
    </location>
    <ligand>
        <name>ATP</name>
        <dbReference type="ChEBI" id="CHEBI:30616"/>
    </ligand>
</feature>
<dbReference type="GO" id="GO:0004112">
    <property type="term" value="F:cyclic-nucleotide phosphodiesterase activity"/>
    <property type="evidence" value="ECO:0007669"/>
    <property type="project" value="UniProtKB-UniRule"/>
</dbReference>
<evidence type="ECO:0000256" key="13">
    <source>
        <dbReference type="HAMAP-Rule" id="MF_01261"/>
    </source>
</evidence>
<evidence type="ECO:0000256" key="8">
    <source>
        <dbReference type="ARBA" id="ARBA00022801"/>
    </source>
</evidence>
<dbReference type="EC" id="3.1.4.-" evidence="13"/>
<dbReference type="SUPFAM" id="SSF81301">
    <property type="entry name" value="Nucleotidyltransferase"/>
    <property type="match status" value="1"/>
</dbReference>
<dbReference type="InterPro" id="IPR043519">
    <property type="entry name" value="NT_sf"/>
</dbReference>
<keyword evidence="7 13" id="KW-0692">RNA repair</keyword>
<organism evidence="15 16">
    <name type="scientific">Vibrio kanaloae</name>
    <dbReference type="NCBI Taxonomy" id="170673"/>
    <lineage>
        <taxon>Bacteria</taxon>
        <taxon>Pseudomonadati</taxon>
        <taxon>Pseudomonadota</taxon>
        <taxon>Gammaproteobacteria</taxon>
        <taxon>Vibrionales</taxon>
        <taxon>Vibrionaceae</taxon>
        <taxon>Vibrio</taxon>
    </lineage>
</organism>
<dbReference type="GO" id="GO:0160016">
    <property type="term" value="F:CCACCA tRNA nucleotidyltransferase activity"/>
    <property type="evidence" value="ECO:0007669"/>
    <property type="project" value="RHEA"/>
</dbReference>
<comment type="domain">
    <text evidence="13">Comprises two domains: an N-terminal domain containing the nucleotidyltransferase activity and a C-terminal HD domain associated with both phosphodiesterase and phosphatase activities.</text>
</comment>
<dbReference type="Pfam" id="PF01743">
    <property type="entry name" value="PolyA_pol"/>
    <property type="match status" value="1"/>
</dbReference>
<keyword evidence="8 13" id="KW-0378">Hydrolase</keyword>
<dbReference type="Proteomes" id="UP000305234">
    <property type="component" value="Unassembled WGS sequence"/>
</dbReference>
<dbReference type="InterPro" id="IPR032828">
    <property type="entry name" value="PolyA_RNA-bd"/>
</dbReference>